<dbReference type="Gene3D" id="6.20.20.10">
    <property type="match status" value="1"/>
</dbReference>
<dbReference type="SUPFAM" id="SSF57938">
    <property type="entry name" value="DnaJ/Hsp40 cysteine-rich domain"/>
    <property type="match status" value="1"/>
</dbReference>
<reference evidence="1 2" key="1">
    <citation type="submission" date="2021-03" db="EMBL/GenBank/DDBJ databases">
        <title>Actinoplanes flavus sp. nov., a novel actinomycete isolated from Coconut Palm rhizosphere soil.</title>
        <authorList>
            <person name="Luo X."/>
        </authorList>
    </citation>
    <scope>NUCLEOTIDE SEQUENCE [LARGE SCALE GENOMIC DNA]</scope>
    <source>
        <strain evidence="1 2">NEAU-H7</strain>
    </source>
</reference>
<dbReference type="EMBL" id="JAGFNS010000013">
    <property type="protein sequence ID" value="MBO3740002.1"/>
    <property type="molecule type" value="Genomic_DNA"/>
</dbReference>
<dbReference type="InterPro" id="IPR036410">
    <property type="entry name" value="HSP_DnaJ_Cys-rich_dom_sf"/>
</dbReference>
<protein>
    <submittedName>
        <fullName evidence="1">Uncharacterized protein</fullName>
    </submittedName>
</protein>
<dbReference type="RefSeq" id="WP_208469131.1">
    <property type="nucleotide sequence ID" value="NZ_JAGFNS010000013.1"/>
</dbReference>
<dbReference type="Proteomes" id="UP000679690">
    <property type="component" value="Unassembled WGS sequence"/>
</dbReference>
<name>A0ABS3UMI9_9ACTN</name>
<comment type="caution">
    <text evidence="1">The sequence shown here is derived from an EMBL/GenBank/DDBJ whole genome shotgun (WGS) entry which is preliminary data.</text>
</comment>
<proteinExistence type="predicted"/>
<organism evidence="1 2">
    <name type="scientific">Actinoplanes flavus</name>
    <dbReference type="NCBI Taxonomy" id="2820290"/>
    <lineage>
        <taxon>Bacteria</taxon>
        <taxon>Bacillati</taxon>
        <taxon>Actinomycetota</taxon>
        <taxon>Actinomycetes</taxon>
        <taxon>Micromonosporales</taxon>
        <taxon>Micromonosporaceae</taxon>
        <taxon>Actinoplanes</taxon>
    </lineage>
</organism>
<gene>
    <name evidence="1" type="ORF">J5X75_21080</name>
</gene>
<evidence type="ECO:0000313" key="2">
    <source>
        <dbReference type="Proteomes" id="UP000679690"/>
    </source>
</evidence>
<accession>A0ABS3UMI9</accession>
<evidence type="ECO:0000313" key="1">
    <source>
        <dbReference type="EMBL" id="MBO3740002.1"/>
    </source>
</evidence>
<keyword evidence="2" id="KW-1185">Reference proteome</keyword>
<sequence length="82" mass="9426">MNPQLTTAIGILAALITVTLGYAFACWVWPFKACRKCDGTGKRRSPSGRAFRLCRRCDGTGRRLRAGRWIYNHLSRRRREAR</sequence>